<proteinExistence type="predicted"/>
<reference evidence="1 2" key="1">
    <citation type="journal article" date="2015" name="Int. J. Syst. Evol. Microbiol.">
        <title>Acinetobacter equi sp. nov. isolated from horse faeces.</title>
        <authorList>
            <person name="Poppel M.T."/>
            <person name="Skiebe E."/>
            <person name="Laue M."/>
            <person name="Bergmann H."/>
            <person name="Ebersberger I."/>
            <person name="Garn T."/>
            <person name="Fruth A."/>
            <person name="Baumgardt S."/>
            <person name="Busse H.J."/>
            <person name="Wilharm G."/>
        </authorList>
    </citation>
    <scope>NUCLEOTIDE SEQUENCE [LARGE SCALE GENOMIC DNA]</scope>
    <source>
        <strain evidence="1 2">114</strain>
    </source>
</reference>
<dbReference type="AlphaFoldDB" id="A0A0N9VEY2"/>
<dbReference type="EMBL" id="CP012808">
    <property type="protein sequence ID" value="ALH96021.1"/>
    <property type="molecule type" value="Genomic_DNA"/>
</dbReference>
<gene>
    <name evidence="1" type="ORF">AOY20_11035</name>
</gene>
<dbReference type="STRING" id="1324350.AOY20_11035"/>
<organism evidence="1 2">
    <name type="scientific">Acinetobacter equi</name>
    <dbReference type="NCBI Taxonomy" id="1324350"/>
    <lineage>
        <taxon>Bacteria</taxon>
        <taxon>Pseudomonadati</taxon>
        <taxon>Pseudomonadota</taxon>
        <taxon>Gammaproteobacteria</taxon>
        <taxon>Moraxellales</taxon>
        <taxon>Moraxellaceae</taxon>
        <taxon>Acinetobacter</taxon>
    </lineage>
</organism>
<keyword evidence="2" id="KW-1185">Reference proteome</keyword>
<accession>A0A0N9VEY2</accession>
<name>A0A0N9VEY2_9GAMM</name>
<dbReference type="KEGG" id="aei:AOY20_11035"/>
<dbReference type="Proteomes" id="UP000064939">
    <property type="component" value="Chromosome"/>
</dbReference>
<evidence type="ECO:0000313" key="2">
    <source>
        <dbReference type="Proteomes" id="UP000064939"/>
    </source>
</evidence>
<sequence length="85" mass="9597">MNIKQHLIRIENFKAIQTLDAAKIDHKVIALFMLCEGIDLQAHEISALLNSYDHLGAKKIPHKKIQALIQAKKISEEDETLPCPV</sequence>
<dbReference type="OrthoDB" id="6696026at2"/>
<protein>
    <submittedName>
        <fullName evidence="1">Uncharacterized protein</fullName>
    </submittedName>
</protein>
<dbReference type="RefSeq" id="WP_054581909.1">
    <property type="nucleotide sequence ID" value="NZ_CP012808.1"/>
</dbReference>
<evidence type="ECO:0000313" key="1">
    <source>
        <dbReference type="EMBL" id="ALH96021.1"/>
    </source>
</evidence>